<dbReference type="AlphaFoldDB" id="A8SEJ3"/>
<gene>
    <name evidence="1" type="ORF">FAEPRAM212_03559</name>
</gene>
<dbReference type="HOGENOM" id="CLU_2934682_0_0_9"/>
<dbReference type="Proteomes" id="UP000005945">
    <property type="component" value="Unassembled WGS sequence"/>
</dbReference>
<comment type="caution">
    <text evidence="1">The sequence shown here is derived from an EMBL/GenBank/DDBJ whole genome shotgun (WGS) entry which is preliminary data.</text>
</comment>
<dbReference type="EMBL" id="ABED02000029">
    <property type="protein sequence ID" value="EDP20762.1"/>
    <property type="molecule type" value="Genomic_DNA"/>
</dbReference>
<sequence length="60" mass="6488">MFSIEKDQSFLRENSGLCNSANGNAHCLVKGRGLWYSYGSKGTGCKELCVILGVCDGKEI</sequence>
<name>A8SEJ3_9FIRM</name>
<organism evidence="1 2">
    <name type="scientific">Faecalibacterium prausnitzii M21/2</name>
    <dbReference type="NCBI Taxonomy" id="411485"/>
    <lineage>
        <taxon>Bacteria</taxon>
        <taxon>Bacillati</taxon>
        <taxon>Bacillota</taxon>
        <taxon>Clostridia</taxon>
        <taxon>Eubacteriales</taxon>
        <taxon>Oscillospiraceae</taxon>
        <taxon>Faecalibacterium</taxon>
    </lineage>
</organism>
<evidence type="ECO:0000313" key="2">
    <source>
        <dbReference type="Proteomes" id="UP000005945"/>
    </source>
</evidence>
<proteinExistence type="predicted"/>
<reference evidence="1 2" key="1">
    <citation type="submission" date="2007-09" db="EMBL/GenBank/DDBJ databases">
        <title>Draft genome sequence of Faecalibacterium prausnitzii M21/2.</title>
        <authorList>
            <person name="Sudarsanam P."/>
            <person name="Ley R."/>
            <person name="Guruge J."/>
            <person name="Turnbaugh P.J."/>
            <person name="Mahowald M."/>
            <person name="Liep D."/>
            <person name="Gordon J."/>
        </authorList>
    </citation>
    <scope>NUCLEOTIDE SEQUENCE [LARGE SCALE GENOMIC DNA]</scope>
    <source>
        <strain evidence="1 2">M21/2</strain>
    </source>
</reference>
<reference evidence="1 2" key="2">
    <citation type="submission" date="2007-09" db="EMBL/GenBank/DDBJ databases">
        <authorList>
            <person name="Fulton L."/>
            <person name="Clifton S."/>
            <person name="Fulton B."/>
            <person name="Xu J."/>
            <person name="Minx P."/>
            <person name="Pepin K.H."/>
            <person name="Johnson M."/>
            <person name="Thiruvilangam P."/>
            <person name="Bhonagiri V."/>
            <person name="Nash W.E."/>
            <person name="Mardis E.R."/>
            <person name="Wilson R.K."/>
        </authorList>
    </citation>
    <scope>NUCLEOTIDE SEQUENCE [LARGE SCALE GENOMIC DNA]</scope>
    <source>
        <strain evidence="1 2">M21/2</strain>
    </source>
</reference>
<protein>
    <submittedName>
        <fullName evidence="1">Uncharacterized protein</fullName>
    </submittedName>
</protein>
<evidence type="ECO:0000313" key="1">
    <source>
        <dbReference type="EMBL" id="EDP20762.1"/>
    </source>
</evidence>
<accession>A8SEJ3</accession>